<name>A0A2H3C0Z7_9AGAR</name>
<protein>
    <submittedName>
        <fullName evidence="1">Uncharacterized protein</fullName>
    </submittedName>
</protein>
<dbReference type="EMBL" id="KZ293421">
    <property type="protein sequence ID" value="PBK72892.1"/>
    <property type="molecule type" value="Genomic_DNA"/>
</dbReference>
<sequence>MGDRYDVPSQRLQASILLARAAIPHVIWGQDAVHFSLNSGVFFFFTDRDLQILLPSSRIEQGVKLLAPTYSIMSHKEIDDEGNARDYTLAFRDRPNDFARLKLMQRNSKADPSHVLLISNAIYDYPLHDIVQKLFPLCPELPFPSVPALIRLMPVLIQKRIDMDFSVQNWFFIRSCRFPLEAAINLAFPKELKEEFDDEDQLPMRLKEMMSSLDERQRVWIYDLFLIEGEPGGSDSEGVWDTLFTHCSPLITKSDSQDLMAAHL</sequence>
<accession>A0A2H3C0Z7</accession>
<evidence type="ECO:0000313" key="1">
    <source>
        <dbReference type="EMBL" id="PBK72892.1"/>
    </source>
</evidence>
<keyword evidence="2" id="KW-1185">Reference proteome</keyword>
<evidence type="ECO:0000313" key="2">
    <source>
        <dbReference type="Proteomes" id="UP000218334"/>
    </source>
</evidence>
<reference evidence="2" key="1">
    <citation type="journal article" date="2017" name="Nat. Ecol. Evol.">
        <title>Genome expansion and lineage-specific genetic innovations in the forest pathogenic fungi Armillaria.</title>
        <authorList>
            <person name="Sipos G."/>
            <person name="Prasanna A.N."/>
            <person name="Walter M.C."/>
            <person name="O'Connor E."/>
            <person name="Balint B."/>
            <person name="Krizsan K."/>
            <person name="Kiss B."/>
            <person name="Hess J."/>
            <person name="Varga T."/>
            <person name="Slot J."/>
            <person name="Riley R."/>
            <person name="Boka B."/>
            <person name="Rigling D."/>
            <person name="Barry K."/>
            <person name="Lee J."/>
            <person name="Mihaltcheva S."/>
            <person name="LaButti K."/>
            <person name="Lipzen A."/>
            <person name="Waldron R."/>
            <person name="Moloney N.M."/>
            <person name="Sperisen C."/>
            <person name="Kredics L."/>
            <person name="Vagvoelgyi C."/>
            <person name="Patrignani A."/>
            <person name="Fitzpatrick D."/>
            <person name="Nagy I."/>
            <person name="Doyle S."/>
            <person name="Anderson J.B."/>
            <person name="Grigoriev I.V."/>
            <person name="Gueldener U."/>
            <person name="Muensterkoetter M."/>
            <person name="Nagy L.G."/>
        </authorList>
    </citation>
    <scope>NUCLEOTIDE SEQUENCE [LARGE SCALE GENOMIC DNA]</scope>
    <source>
        <strain evidence="2">28-4</strain>
    </source>
</reference>
<gene>
    <name evidence="1" type="ORF">ARMSODRAFT_704614</name>
</gene>
<proteinExistence type="predicted"/>
<dbReference type="AlphaFoldDB" id="A0A2H3C0Z7"/>
<organism evidence="1 2">
    <name type="scientific">Armillaria solidipes</name>
    <dbReference type="NCBI Taxonomy" id="1076256"/>
    <lineage>
        <taxon>Eukaryota</taxon>
        <taxon>Fungi</taxon>
        <taxon>Dikarya</taxon>
        <taxon>Basidiomycota</taxon>
        <taxon>Agaricomycotina</taxon>
        <taxon>Agaricomycetes</taxon>
        <taxon>Agaricomycetidae</taxon>
        <taxon>Agaricales</taxon>
        <taxon>Marasmiineae</taxon>
        <taxon>Physalacriaceae</taxon>
        <taxon>Armillaria</taxon>
    </lineage>
</organism>
<dbReference type="Proteomes" id="UP000218334">
    <property type="component" value="Unassembled WGS sequence"/>
</dbReference>